<accession>A0A0P0G0H3</accession>
<dbReference type="KEGG" id="bcel:BcellWH2_03814"/>
<evidence type="ECO:0000256" key="1">
    <source>
        <dbReference type="SAM" id="SignalP"/>
    </source>
</evidence>
<dbReference type="PATRIC" id="fig|246787.4.peg.3950"/>
<proteinExistence type="predicted"/>
<feature type="signal peptide" evidence="1">
    <location>
        <begin position="1"/>
        <end position="22"/>
    </location>
</feature>
<dbReference type="RefSeq" id="WP_029427301.1">
    <property type="nucleotide sequence ID" value="NZ_CP012801.1"/>
</dbReference>
<reference evidence="2 3" key="1">
    <citation type="journal article" date="2015" name="Science">
        <title>Genetic determinants of in vivo fitness and diet responsiveness in multiple human gut Bacteroides.</title>
        <authorList>
            <person name="Wu M."/>
            <person name="McNulty N.P."/>
            <person name="Rodionov D.A."/>
            <person name="Khoroshkin M.S."/>
            <person name="Griffin N.W."/>
            <person name="Cheng J."/>
            <person name="Latreille P."/>
            <person name="Kerstetter R.A."/>
            <person name="Terrapon N."/>
            <person name="Henrissat B."/>
            <person name="Osterman A.L."/>
            <person name="Gordon J.I."/>
        </authorList>
    </citation>
    <scope>NUCLEOTIDE SEQUENCE [LARGE SCALE GENOMIC DNA]</scope>
    <source>
        <strain evidence="2 3">WH2</strain>
    </source>
</reference>
<dbReference type="EMBL" id="CP012801">
    <property type="protein sequence ID" value="ALJ61036.1"/>
    <property type="molecule type" value="Genomic_DNA"/>
</dbReference>
<dbReference type="Proteomes" id="UP000061809">
    <property type="component" value="Chromosome"/>
</dbReference>
<name>A0A0P0G0H3_9BACE</name>
<gene>
    <name evidence="2" type="ORF">BcellWH2_03814</name>
</gene>
<protein>
    <submittedName>
        <fullName evidence="2">Uncharacterized protein</fullName>
    </submittedName>
</protein>
<evidence type="ECO:0000313" key="2">
    <source>
        <dbReference type="EMBL" id="ALJ61036.1"/>
    </source>
</evidence>
<dbReference type="PROSITE" id="PS51257">
    <property type="entry name" value="PROKAR_LIPOPROTEIN"/>
    <property type="match status" value="1"/>
</dbReference>
<dbReference type="AlphaFoldDB" id="A0A0P0G0H3"/>
<feature type="chain" id="PRO_5006047041" evidence="1">
    <location>
        <begin position="23"/>
        <end position="180"/>
    </location>
</feature>
<organism evidence="2 3">
    <name type="scientific">Bacteroides cellulosilyticus</name>
    <dbReference type="NCBI Taxonomy" id="246787"/>
    <lineage>
        <taxon>Bacteria</taxon>
        <taxon>Pseudomonadati</taxon>
        <taxon>Bacteroidota</taxon>
        <taxon>Bacteroidia</taxon>
        <taxon>Bacteroidales</taxon>
        <taxon>Bacteroidaceae</taxon>
        <taxon>Bacteroides</taxon>
    </lineage>
</organism>
<keyword evidence="1" id="KW-0732">Signal</keyword>
<evidence type="ECO:0000313" key="3">
    <source>
        <dbReference type="Proteomes" id="UP000061809"/>
    </source>
</evidence>
<sequence length="180" mass="20092">MKKRINIVIATLLVLLAGCRSAKKETMVTSDMQKIEMNSGVITPQLTGGNPASTSPMVYIYKTKVDYSHQVPVMMDEARTRILSYPAPGDLKMGDGLRLPTLLNKGYLLDNKGIGPNVAFLTYTYEEYSQLPTAPSMTDLMSHILDKYPLLEIRACGRRADYKDIVIELNEKIAEGFLQK</sequence>